<dbReference type="InterPro" id="IPR009056">
    <property type="entry name" value="Cyt_c-like_dom"/>
</dbReference>
<dbReference type="STRING" id="406100.SAMN04488052_11097"/>
<dbReference type="AlphaFoldDB" id="A0A1H8V846"/>
<evidence type="ECO:0000256" key="3">
    <source>
        <dbReference type="ARBA" id="ARBA00022723"/>
    </source>
</evidence>
<gene>
    <name evidence="10" type="ORF">SAMN04488052_11097</name>
</gene>
<dbReference type="Pfam" id="PF13442">
    <property type="entry name" value="Cytochrome_CBB3"/>
    <property type="match status" value="1"/>
</dbReference>
<keyword evidence="1" id="KW-0813">Transport</keyword>
<organism evidence="10 11">
    <name type="scientific">Aquisalimonas asiatica</name>
    <dbReference type="NCBI Taxonomy" id="406100"/>
    <lineage>
        <taxon>Bacteria</taxon>
        <taxon>Pseudomonadati</taxon>
        <taxon>Pseudomonadota</taxon>
        <taxon>Gammaproteobacteria</taxon>
        <taxon>Chromatiales</taxon>
        <taxon>Ectothiorhodospiraceae</taxon>
        <taxon>Aquisalimonas</taxon>
    </lineage>
</organism>
<feature type="domain" description="Cytochrome c" evidence="9">
    <location>
        <begin position="88"/>
        <end position="169"/>
    </location>
</feature>
<dbReference type="PROSITE" id="PS51007">
    <property type="entry name" value="CYTC"/>
    <property type="match status" value="1"/>
</dbReference>
<keyword evidence="4" id="KW-0249">Electron transport</keyword>
<feature type="compositionally biased region" description="Acidic residues" evidence="7">
    <location>
        <begin position="75"/>
        <end position="89"/>
    </location>
</feature>
<keyword evidence="11" id="KW-1185">Reference proteome</keyword>
<evidence type="ECO:0000256" key="2">
    <source>
        <dbReference type="ARBA" id="ARBA00022617"/>
    </source>
</evidence>
<dbReference type="InterPro" id="IPR036909">
    <property type="entry name" value="Cyt_c-like_dom_sf"/>
</dbReference>
<evidence type="ECO:0000256" key="6">
    <source>
        <dbReference type="PROSITE-ProRule" id="PRU00433"/>
    </source>
</evidence>
<dbReference type="PANTHER" id="PTHR40942:SF4">
    <property type="entry name" value="CYTOCHROME C5"/>
    <property type="match status" value="1"/>
</dbReference>
<evidence type="ECO:0000313" key="11">
    <source>
        <dbReference type="Proteomes" id="UP000199657"/>
    </source>
</evidence>
<dbReference type="Gene3D" id="1.10.760.10">
    <property type="entry name" value="Cytochrome c-like domain"/>
    <property type="match status" value="1"/>
</dbReference>
<dbReference type="GO" id="GO:0009055">
    <property type="term" value="F:electron transfer activity"/>
    <property type="evidence" value="ECO:0007669"/>
    <property type="project" value="InterPro"/>
</dbReference>
<evidence type="ECO:0000256" key="8">
    <source>
        <dbReference type="SAM" id="Phobius"/>
    </source>
</evidence>
<keyword evidence="2 6" id="KW-0349">Heme</keyword>
<dbReference type="InterPro" id="IPR002323">
    <property type="entry name" value="Cyt_CIE"/>
</dbReference>
<evidence type="ECO:0000256" key="1">
    <source>
        <dbReference type="ARBA" id="ARBA00022448"/>
    </source>
</evidence>
<name>A0A1H8V846_9GAMM</name>
<evidence type="ECO:0000256" key="5">
    <source>
        <dbReference type="ARBA" id="ARBA00023004"/>
    </source>
</evidence>
<feature type="transmembrane region" description="Helical" evidence="8">
    <location>
        <begin position="14"/>
        <end position="38"/>
    </location>
</feature>
<keyword evidence="8" id="KW-1133">Transmembrane helix</keyword>
<reference evidence="10 11" key="1">
    <citation type="submission" date="2016-10" db="EMBL/GenBank/DDBJ databases">
        <authorList>
            <person name="de Groot N.N."/>
        </authorList>
    </citation>
    <scope>NUCLEOTIDE SEQUENCE [LARGE SCALE GENOMIC DNA]</scope>
    <source>
        <strain evidence="10 11">CGMCC 1.6291</strain>
    </source>
</reference>
<dbReference type="PANTHER" id="PTHR40942">
    <property type="match status" value="1"/>
</dbReference>
<evidence type="ECO:0000256" key="7">
    <source>
        <dbReference type="SAM" id="MobiDB-lite"/>
    </source>
</evidence>
<accession>A0A1H8V846</accession>
<keyword evidence="3 6" id="KW-0479">Metal-binding</keyword>
<dbReference type="GO" id="GO:0020037">
    <property type="term" value="F:heme binding"/>
    <property type="evidence" value="ECO:0007669"/>
    <property type="project" value="InterPro"/>
</dbReference>
<dbReference type="EMBL" id="FOEG01000010">
    <property type="protein sequence ID" value="SEP11632.1"/>
    <property type="molecule type" value="Genomic_DNA"/>
</dbReference>
<keyword evidence="5 6" id="KW-0408">Iron</keyword>
<evidence type="ECO:0000313" key="10">
    <source>
        <dbReference type="EMBL" id="SEP11632.1"/>
    </source>
</evidence>
<dbReference type="GO" id="GO:0005506">
    <property type="term" value="F:iron ion binding"/>
    <property type="evidence" value="ECO:0007669"/>
    <property type="project" value="InterPro"/>
</dbReference>
<keyword evidence="8" id="KW-0472">Membrane</keyword>
<feature type="region of interest" description="Disordered" evidence="7">
    <location>
        <begin position="70"/>
        <end position="95"/>
    </location>
</feature>
<sequence length="175" mass="18591">MSDEQDDKAFLKTFGGVMALLVVSAVIIGILAVFASTFDESREQARLAHERDRVERNLLTVGVVREAGESAPDVAVDDAEDDDDDEEEVAMSGSEVNETACMACHDSGAMNAPVTGDEDAWASLYEEKGLEELVDNAINGIGAMPARGGDSSLSDEEVRNAVVYMLGESGVDVDD</sequence>
<dbReference type="Proteomes" id="UP000199657">
    <property type="component" value="Unassembled WGS sequence"/>
</dbReference>
<evidence type="ECO:0000259" key="9">
    <source>
        <dbReference type="PROSITE" id="PS51007"/>
    </source>
</evidence>
<keyword evidence="8" id="KW-0812">Transmembrane</keyword>
<dbReference type="SUPFAM" id="SSF46626">
    <property type="entry name" value="Cytochrome c"/>
    <property type="match status" value="1"/>
</dbReference>
<dbReference type="PRINTS" id="PR00607">
    <property type="entry name" value="CYTCHROMECIE"/>
</dbReference>
<proteinExistence type="predicted"/>
<protein>
    <submittedName>
        <fullName evidence="10">Cytochrome c5</fullName>
    </submittedName>
</protein>
<dbReference type="RefSeq" id="WP_425425093.1">
    <property type="nucleotide sequence ID" value="NZ_FOEG01000010.1"/>
</dbReference>
<evidence type="ECO:0000256" key="4">
    <source>
        <dbReference type="ARBA" id="ARBA00022982"/>
    </source>
</evidence>